<dbReference type="Pfam" id="PF00583">
    <property type="entry name" value="Acetyltransf_1"/>
    <property type="match status" value="1"/>
</dbReference>
<dbReference type="InterPro" id="IPR000182">
    <property type="entry name" value="GNAT_dom"/>
</dbReference>
<evidence type="ECO:0000313" key="4">
    <source>
        <dbReference type="EMBL" id="CBY32702.1"/>
    </source>
</evidence>
<dbReference type="Proteomes" id="UP000011014">
    <property type="component" value="Unassembled WGS sequence"/>
</dbReference>
<feature type="domain" description="N-acetyltransferase" evidence="3">
    <location>
        <begin position="56"/>
        <end position="217"/>
    </location>
</feature>
<dbReference type="PANTHER" id="PTHR13947">
    <property type="entry name" value="GNAT FAMILY N-ACETYLTRANSFERASE"/>
    <property type="match status" value="1"/>
</dbReference>
<name>E4YAW5_OIKDI</name>
<evidence type="ECO:0000256" key="2">
    <source>
        <dbReference type="SAM" id="Phobius"/>
    </source>
</evidence>
<evidence type="ECO:0000256" key="1">
    <source>
        <dbReference type="ARBA" id="ARBA00022679"/>
    </source>
</evidence>
<organism evidence="4">
    <name type="scientific">Oikopleura dioica</name>
    <name type="common">Tunicate</name>
    <dbReference type="NCBI Taxonomy" id="34765"/>
    <lineage>
        <taxon>Eukaryota</taxon>
        <taxon>Metazoa</taxon>
        <taxon>Chordata</taxon>
        <taxon>Tunicata</taxon>
        <taxon>Appendicularia</taxon>
        <taxon>Copelata</taxon>
        <taxon>Oikopleuridae</taxon>
        <taxon>Oikopleura</taxon>
    </lineage>
</organism>
<keyword evidence="1" id="KW-0808">Transferase</keyword>
<dbReference type="InterPro" id="IPR016181">
    <property type="entry name" value="Acyl_CoA_acyltransferase"/>
</dbReference>
<dbReference type="Gene3D" id="3.40.630.30">
    <property type="match status" value="1"/>
</dbReference>
<dbReference type="PROSITE" id="PS51186">
    <property type="entry name" value="GNAT"/>
    <property type="match status" value="1"/>
</dbReference>
<dbReference type="EMBL" id="FN654366">
    <property type="protein sequence ID" value="CBY32702.1"/>
    <property type="molecule type" value="Genomic_DNA"/>
</dbReference>
<evidence type="ECO:0000259" key="3">
    <source>
        <dbReference type="PROSITE" id="PS51186"/>
    </source>
</evidence>
<protein>
    <recommendedName>
        <fullName evidence="3">N-acetyltransferase domain-containing protein</fullName>
    </recommendedName>
</protein>
<gene>
    <name evidence="4" type="ORF">GSOID_T00032045001</name>
</gene>
<dbReference type="InterPro" id="IPR050769">
    <property type="entry name" value="NAT_camello-type"/>
</dbReference>
<accession>E4YAW5</accession>
<proteinExistence type="predicted"/>
<feature type="transmembrane region" description="Helical" evidence="2">
    <location>
        <begin position="41"/>
        <end position="61"/>
    </location>
</feature>
<sequence length="227" mass="27003">MIRVRLLKKKDEKEAFKIWKEEMIYQWPIEEWNYNKNGRTLYFLSSAIFFALSKILNYDIFISTSAVLFWILLVHLHGYNTVRVYLKSRKDMDKLFENHEGRFFVAENTQTGELLGTVLFKDCKSISDKACSGKKAEDFIELGSLMVKRNRRKLGIGKMLVEKIMEEAKKLEKGVFLVTSIHNQTADRFYQKNGFKRTVGEIYSFTKVLYVFAWLFEHRSLYFFFEK</sequence>
<dbReference type="PANTHER" id="PTHR13947:SF37">
    <property type="entry name" value="LD18367P"/>
    <property type="match status" value="1"/>
</dbReference>
<feature type="transmembrane region" description="Helical" evidence="2">
    <location>
        <begin position="67"/>
        <end position="86"/>
    </location>
</feature>
<dbReference type="AlphaFoldDB" id="E4YAW5"/>
<keyword evidence="2" id="KW-0812">Transmembrane</keyword>
<reference evidence="4" key="1">
    <citation type="journal article" date="2010" name="Science">
        <title>Plasticity of animal genome architecture unmasked by rapid evolution of a pelagic tunicate.</title>
        <authorList>
            <person name="Denoeud F."/>
            <person name="Henriet S."/>
            <person name="Mungpakdee S."/>
            <person name="Aury J.M."/>
            <person name="Da Silva C."/>
            <person name="Brinkmann H."/>
            <person name="Mikhaleva J."/>
            <person name="Olsen L.C."/>
            <person name="Jubin C."/>
            <person name="Canestro C."/>
            <person name="Bouquet J.M."/>
            <person name="Danks G."/>
            <person name="Poulain J."/>
            <person name="Campsteijn C."/>
            <person name="Adamski M."/>
            <person name="Cross I."/>
            <person name="Yadetie F."/>
            <person name="Muffato M."/>
            <person name="Louis A."/>
            <person name="Butcher S."/>
            <person name="Tsagkogeorga G."/>
            <person name="Konrad A."/>
            <person name="Singh S."/>
            <person name="Jensen M.F."/>
            <person name="Cong E.H."/>
            <person name="Eikeseth-Otteraa H."/>
            <person name="Noel B."/>
            <person name="Anthouard V."/>
            <person name="Porcel B.M."/>
            <person name="Kachouri-Lafond R."/>
            <person name="Nishino A."/>
            <person name="Ugolini M."/>
            <person name="Chourrout P."/>
            <person name="Nishida H."/>
            <person name="Aasland R."/>
            <person name="Huzurbazar S."/>
            <person name="Westhof E."/>
            <person name="Delsuc F."/>
            <person name="Lehrach H."/>
            <person name="Reinhardt R."/>
            <person name="Weissenbach J."/>
            <person name="Roy S.W."/>
            <person name="Artiguenave F."/>
            <person name="Postlethwait J.H."/>
            <person name="Manak J.R."/>
            <person name="Thompson E.M."/>
            <person name="Jaillon O."/>
            <person name="Du Pasquier L."/>
            <person name="Boudinot P."/>
            <person name="Liberles D.A."/>
            <person name="Volff J.N."/>
            <person name="Philippe H."/>
            <person name="Lenhard B."/>
            <person name="Roest Crollius H."/>
            <person name="Wincker P."/>
            <person name="Chourrout D."/>
        </authorList>
    </citation>
    <scope>NUCLEOTIDE SEQUENCE [LARGE SCALE GENOMIC DNA]</scope>
</reference>
<dbReference type="SUPFAM" id="SSF55729">
    <property type="entry name" value="Acyl-CoA N-acyltransferases (Nat)"/>
    <property type="match status" value="1"/>
</dbReference>
<dbReference type="GO" id="GO:0008080">
    <property type="term" value="F:N-acetyltransferase activity"/>
    <property type="evidence" value="ECO:0007669"/>
    <property type="project" value="InterPro"/>
</dbReference>
<keyword evidence="2" id="KW-1133">Transmembrane helix</keyword>
<keyword evidence="2" id="KW-0472">Membrane</keyword>